<accession>A0A0F3P9A2</accession>
<comment type="cofactor">
    <cofactor evidence="1 12">
        <name>pyridoxal 5'-phosphate</name>
        <dbReference type="ChEBI" id="CHEBI:597326"/>
    </cofactor>
</comment>
<dbReference type="PATRIC" id="fig|1359175.3.peg.1287"/>
<name>A0A0F3P9A2_ORITS</name>
<feature type="domain" description="Aminotransferase class V" evidence="13">
    <location>
        <begin position="46"/>
        <end position="407"/>
    </location>
</feature>
<evidence type="ECO:0000259" key="13">
    <source>
        <dbReference type="Pfam" id="PF00266"/>
    </source>
</evidence>
<keyword evidence="10" id="KW-0411">Iron-sulfur</keyword>
<evidence type="ECO:0000313" key="15">
    <source>
        <dbReference type="Proteomes" id="UP000033671"/>
    </source>
</evidence>
<organism evidence="14 15">
    <name type="scientific">Orientia tsutsugamushi str. TA716</name>
    <dbReference type="NCBI Taxonomy" id="1359175"/>
    <lineage>
        <taxon>Bacteria</taxon>
        <taxon>Pseudomonadati</taxon>
        <taxon>Pseudomonadota</taxon>
        <taxon>Alphaproteobacteria</taxon>
        <taxon>Rickettsiales</taxon>
        <taxon>Rickettsiaceae</taxon>
        <taxon>Rickettsieae</taxon>
        <taxon>Orientia</taxon>
    </lineage>
</organism>
<dbReference type="Gene3D" id="3.40.640.10">
    <property type="entry name" value="Type I PLP-dependent aspartate aminotransferase-like (Major domain)"/>
    <property type="match status" value="1"/>
</dbReference>
<evidence type="ECO:0000256" key="2">
    <source>
        <dbReference type="ARBA" id="ARBA00003120"/>
    </source>
</evidence>
<keyword evidence="8" id="KW-0663">Pyridoxal phosphate</keyword>
<evidence type="ECO:0000256" key="9">
    <source>
        <dbReference type="ARBA" id="ARBA00023004"/>
    </source>
</evidence>
<sequence length="428" mass="47495">MYNFIDHSTAAAIENSARYYNSTDRPSFSSFNIDNRVKTKQKNKKVYFDYNATTPIHSESLEVMLEVLHMPANASSIHYFGQVARGFIEKARLQIANTLDISLSNNKFNCIFVASGTEANNLLLTSFKKVYKNGVIITCTTEHLSILNCAKSYTDTQIIEVDESGIVDLIQLQNTLYSNKGLPLLVTIMFANNETGVIQPLEEIVRLSKEYQAWVHSDCSQAFAKIPVNLTQLNLDFATISSHKIGGPIGAASLIAKSPNFITPQVVGGGQENGIRAGTENVAAIAGFGKAVELLPKMLKQSNFTKTLRQYLEDKISRIDSKIKIFGQNAPRVGNTSMIMMPEVTSQQQILYFDINGFAVSVGSACSSGQLKQSYVLTAMKIPAHEADCAIRISLGWHNTEEEINQFYTLWQKQYLHHINASNIKKQA</sequence>
<evidence type="ECO:0000256" key="7">
    <source>
        <dbReference type="ARBA" id="ARBA00022723"/>
    </source>
</evidence>
<evidence type="ECO:0000256" key="3">
    <source>
        <dbReference type="ARBA" id="ARBA00006490"/>
    </source>
</evidence>
<evidence type="ECO:0000256" key="11">
    <source>
        <dbReference type="ARBA" id="ARBA00050776"/>
    </source>
</evidence>
<dbReference type="InterPro" id="IPR020578">
    <property type="entry name" value="Aminotrans_V_PyrdxlP_BS"/>
</dbReference>
<protein>
    <recommendedName>
        <fullName evidence="5">Cysteine desulfurase</fullName>
        <ecNumber evidence="4">2.8.1.7</ecNumber>
    </recommendedName>
</protein>
<keyword evidence="9" id="KW-0408">Iron</keyword>
<comment type="function">
    <text evidence="2">Catalyzes the removal of elemental sulfur atoms from cysteine to produce alanine. Seems to participate in the biosynthesis of the nitrogenase metalloclusters by providing the inorganic sulfur required for the Fe-S core formation.</text>
</comment>
<dbReference type="EC" id="2.8.1.7" evidence="4"/>
<comment type="caution">
    <text evidence="14">The sequence shown here is derived from an EMBL/GenBank/DDBJ whole genome shotgun (WGS) entry which is preliminary data.</text>
</comment>
<dbReference type="InterPro" id="IPR016454">
    <property type="entry name" value="Cysteine_dSase"/>
</dbReference>
<dbReference type="InterPro" id="IPR015424">
    <property type="entry name" value="PyrdxlP-dep_Trfase"/>
</dbReference>
<dbReference type="SUPFAM" id="SSF53383">
    <property type="entry name" value="PLP-dependent transferases"/>
    <property type="match status" value="1"/>
</dbReference>
<keyword evidence="14" id="KW-0032">Aminotransferase</keyword>
<evidence type="ECO:0000256" key="6">
    <source>
        <dbReference type="ARBA" id="ARBA00022679"/>
    </source>
</evidence>
<dbReference type="PIRSF" id="PIRSF005572">
    <property type="entry name" value="NifS"/>
    <property type="match status" value="1"/>
</dbReference>
<comment type="catalytic activity">
    <reaction evidence="11">
        <text>(sulfur carrier)-H + L-cysteine = (sulfur carrier)-SH + L-alanine</text>
        <dbReference type="Rhea" id="RHEA:43892"/>
        <dbReference type="Rhea" id="RHEA-COMP:14737"/>
        <dbReference type="Rhea" id="RHEA-COMP:14739"/>
        <dbReference type="ChEBI" id="CHEBI:29917"/>
        <dbReference type="ChEBI" id="CHEBI:35235"/>
        <dbReference type="ChEBI" id="CHEBI:57972"/>
        <dbReference type="ChEBI" id="CHEBI:64428"/>
        <dbReference type="EC" id="2.8.1.7"/>
    </reaction>
</comment>
<dbReference type="PANTHER" id="PTHR11601:SF34">
    <property type="entry name" value="CYSTEINE DESULFURASE"/>
    <property type="match status" value="1"/>
</dbReference>
<evidence type="ECO:0000256" key="5">
    <source>
        <dbReference type="ARBA" id="ARBA00013558"/>
    </source>
</evidence>
<dbReference type="GO" id="GO:0046872">
    <property type="term" value="F:metal ion binding"/>
    <property type="evidence" value="ECO:0007669"/>
    <property type="project" value="UniProtKB-KW"/>
</dbReference>
<dbReference type="GO" id="GO:0008483">
    <property type="term" value="F:transaminase activity"/>
    <property type="evidence" value="ECO:0007669"/>
    <property type="project" value="UniProtKB-KW"/>
</dbReference>
<dbReference type="Gene3D" id="3.90.1150.10">
    <property type="entry name" value="Aspartate Aminotransferase, domain 1"/>
    <property type="match status" value="1"/>
</dbReference>
<evidence type="ECO:0000256" key="1">
    <source>
        <dbReference type="ARBA" id="ARBA00001933"/>
    </source>
</evidence>
<dbReference type="PROSITE" id="PS00595">
    <property type="entry name" value="AA_TRANSFER_CLASS_5"/>
    <property type="match status" value="1"/>
</dbReference>
<dbReference type="AlphaFoldDB" id="A0A0F3P9A2"/>
<keyword evidence="7" id="KW-0479">Metal-binding</keyword>
<dbReference type="GO" id="GO:0031071">
    <property type="term" value="F:cysteine desulfurase activity"/>
    <property type="evidence" value="ECO:0007669"/>
    <property type="project" value="UniProtKB-EC"/>
</dbReference>
<dbReference type="InterPro" id="IPR015422">
    <property type="entry name" value="PyrdxlP-dep_Trfase_small"/>
</dbReference>
<dbReference type="Gene3D" id="1.10.260.50">
    <property type="match status" value="1"/>
</dbReference>
<dbReference type="GO" id="GO:0051536">
    <property type="term" value="F:iron-sulfur cluster binding"/>
    <property type="evidence" value="ECO:0007669"/>
    <property type="project" value="UniProtKB-KW"/>
</dbReference>
<gene>
    <name evidence="14" type="ORF">OTSTA716_0765</name>
</gene>
<dbReference type="InterPro" id="IPR015421">
    <property type="entry name" value="PyrdxlP-dep_Trfase_major"/>
</dbReference>
<evidence type="ECO:0000256" key="8">
    <source>
        <dbReference type="ARBA" id="ARBA00022898"/>
    </source>
</evidence>
<reference evidence="14 15" key="1">
    <citation type="submission" date="2015-01" db="EMBL/GenBank/DDBJ databases">
        <title>Genome Sequencing of Rickettsiales.</title>
        <authorList>
            <person name="Daugherty S.C."/>
            <person name="Su Q."/>
            <person name="Abolude K."/>
            <person name="Beier-Sexton M."/>
            <person name="Carlyon J.A."/>
            <person name="Carter R."/>
            <person name="Day N.P."/>
            <person name="Dumler S.J."/>
            <person name="Dyachenko V."/>
            <person name="Godinez A."/>
            <person name="Kurtti T.J."/>
            <person name="Lichay M."/>
            <person name="Mullins K.E."/>
            <person name="Ott S."/>
            <person name="Pappas-Brown V."/>
            <person name="Paris D.H."/>
            <person name="Patel P."/>
            <person name="Richards A.L."/>
            <person name="Sadzewicz L."/>
            <person name="Sears K."/>
            <person name="Seidman D."/>
            <person name="Sengamalay N."/>
            <person name="Stenos J."/>
            <person name="Tallon L.J."/>
            <person name="Vincent G."/>
            <person name="Fraser C.M."/>
            <person name="Munderloh U."/>
            <person name="Dunning-Hotopp J.C."/>
        </authorList>
    </citation>
    <scope>NUCLEOTIDE SEQUENCE [LARGE SCALE GENOMIC DNA]</scope>
    <source>
        <strain evidence="14 15">TA716</strain>
    </source>
</reference>
<dbReference type="RefSeq" id="WP_052694718.1">
    <property type="nucleotide sequence ID" value="NZ_LAOA01000020.1"/>
</dbReference>
<dbReference type="Proteomes" id="UP000033671">
    <property type="component" value="Unassembled WGS sequence"/>
</dbReference>
<evidence type="ECO:0000313" key="14">
    <source>
        <dbReference type="EMBL" id="KJV76486.1"/>
    </source>
</evidence>
<dbReference type="EMBL" id="LAOA01000020">
    <property type="protein sequence ID" value="KJV76486.1"/>
    <property type="molecule type" value="Genomic_DNA"/>
</dbReference>
<comment type="similarity">
    <text evidence="3">Belongs to the class-V pyridoxal-phosphate-dependent aminotransferase family. NifS/IscS subfamily.</text>
</comment>
<evidence type="ECO:0000256" key="4">
    <source>
        <dbReference type="ARBA" id="ARBA00012239"/>
    </source>
</evidence>
<keyword evidence="6 14" id="KW-0808">Transferase</keyword>
<dbReference type="PANTHER" id="PTHR11601">
    <property type="entry name" value="CYSTEINE DESULFURYLASE FAMILY MEMBER"/>
    <property type="match status" value="1"/>
</dbReference>
<evidence type="ECO:0000256" key="10">
    <source>
        <dbReference type="ARBA" id="ARBA00023014"/>
    </source>
</evidence>
<dbReference type="InterPro" id="IPR000192">
    <property type="entry name" value="Aminotrans_V_dom"/>
</dbReference>
<evidence type="ECO:0000256" key="12">
    <source>
        <dbReference type="RuleBase" id="RU004504"/>
    </source>
</evidence>
<dbReference type="Pfam" id="PF00266">
    <property type="entry name" value="Aminotran_5"/>
    <property type="match status" value="1"/>
</dbReference>
<proteinExistence type="inferred from homology"/>